<dbReference type="InterPro" id="IPR014519">
    <property type="entry name" value="UCP024492"/>
</dbReference>
<keyword evidence="2" id="KW-1185">Reference proteome</keyword>
<organism evidence="1 2">
    <name type="scientific">Devosia honganensis</name>
    <dbReference type="NCBI Taxonomy" id="1610527"/>
    <lineage>
        <taxon>Bacteria</taxon>
        <taxon>Pseudomonadati</taxon>
        <taxon>Pseudomonadota</taxon>
        <taxon>Alphaproteobacteria</taxon>
        <taxon>Hyphomicrobiales</taxon>
        <taxon>Devosiaceae</taxon>
        <taxon>Devosia</taxon>
    </lineage>
</organism>
<gene>
    <name evidence="1" type="ORF">ACFOOL_02875</name>
</gene>
<sequence>MSARAGPLFTIGHSNRSLESVISMLRDAGADMVVDVRRFPLSRTNPQFNSDVLRTELPSRQIGYEHWPDLGGRRKAQAQIAEATNAYWQNRSFHNYADYALTAPFQAAIADLVELARDRAPALMCSEAVWWRCHRRIIADYLLARQIEVRHILDFGKISPAGMTPGAKPLADGSVLYPGVEDCMFPSHPGSGGGMA</sequence>
<comment type="caution">
    <text evidence="1">The sequence shown here is derived from an EMBL/GenBank/DDBJ whole genome shotgun (WGS) entry which is preliminary data.</text>
</comment>
<proteinExistence type="predicted"/>
<dbReference type="Pfam" id="PF04343">
    <property type="entry name" value="DUF488"/>
    <property type="match status" value="1"/>
</dbReference>
<name>A0ABV7WZH0_9HYPH</name>
<dbReference type="PIRSF" id="PIRSF024492">
    <property type="entry name" value="UCP024492"/>
    <property type="match status" value="1"/>
</dbReference>
<dbReference type="Proteomes" id="UP001595613">
    <property type="component" value="Unassembled WGS sequence"/>
</dbReference>
<dbReference type="PANTHER" id="PTHR39337">
    <property type="entry name" value="BLR5642 PROTEIN"/>
    <property type="match status" value="1"/>
</dbReference>
<dbReference type="RefSeq" id="WP_380094689.1">
    <property type="nucleotide sequence ID" value="NZ_JBHRYD010000001.1"/>
</dbReference>
<dbReference type="InterPro" id="IPR007438">
    <property type="entry name" value="DUF488"/>
</dbReference>
<reference evidence="2" key="1">
    <citation type="journal article" date="2019" name="Int. J. Syst. Evol. Microbiol.">
        <title>The Global Catalogue of Microorganisms (GCM) 10K type strain sequencing project: providing services to taxonomists for standard genome sequencing and annotation.</title>
        <authorList>
            <consortium name="The Broad Institute Genomics Platform"/>
            <consortium name="The Broad Institute Genome Sequencing Center for Infectious Disease"/>
            <person name="Wu L."/>
            <person name="Ma J."/>
        </authorList>
    </citation>
    <scope>NUCLEOTIDE SEQUENCE [LARGE SCALE GENOMIC DNA]</scope>
    <source>
        <strain evidence="2">KCTC 42281</strain>
    </source>
</reference>
<accession>A0ABV7WZH0</accession>
<dbReference type="PANTHER" id="PTHR39337:SF1">
    <property type="entry name" value="BLR5642 PROTEIN"/>
    <property type="match status" value="1"/>
</dbReference>
<evidence type="ECO:0000313" key="1">
    <source>
        <dbReference type="EMBL" id="MFC3703699.1"/>
    </source>
</evidence>
<protein>
    <submittedName>
        <fullName evidence="1">DUF488 family protein</fullName>
    </submittedName>
</protein>
<dbReference type="EMBL" id="JBHRYD010000001">
    <property type="protein sequence ID" value="MFC3703699.1"/>
    <property type="molecule type" value="Genomic_DNA"/>
</dbReference>
<evidence type="ECO:0000313" key="2">
    <source>
        <dbReference type="Proteomes" id="UP001595613"/>
    </source>
</evidence>